<keyword evidence="3" id="KW-1185">Reference proteome</keyword>
<proteinExistence type="predicted"/>
<feature type="compositionally biased region" description="Basic and acidic residues" evidence="1">
    <location>
        <begin position="29"/>
        <end position="38"/>
    </location>
</feature>
<dbReference type="EMBL" id="MBFU01001190">
    <property type="protein sequence ID" value="PVZ96693.1"/>
    <property type="molecule type" value="Genomic_DNA"/>
</dbReference>
<dbReference type="AlphaFoldDB" id="A0A2U1IV62"/>
<gene>
    <name evidence="2" type="ORF">BB558_007386</name>
</gene>
<reference evidence="2 3" key="1">
    <citation type="journal article" date="2018" name="MBio">
        <title>Comparative Genomics Reveals the Core Gene Toolbox for the Fungus-Insect Symbiosis.</title>
        <authorList>
            <person name="Wang Y."/>
            <person name="Stata M."/>
            <person name="Wang W."/>
            <person name="Stajich J.E."/>
            <person name="White M.M."/>
            <person name="Moncalvo J.M."/>
        </authorList>
    </citation>
    <scope>NUCLEOTIDE SEQUENCE [LARGE SCALE GENOMIC DNA]</scope>
    <source>
        <strain evidence="2 3">AUS-126-30</strain>
    </source>
</reference>
<sequence length="132" mass="14790">MNSKEITSNKRLFGKDWSSSKKPSPPKNKLMEDYERLEQTGLNPYRQNTGGKRPPATKNEETPNKISKGWNGTPPAIQSNGWEIQAGRTLGLESRRNDKGLLPGLQHEESQGAQKGEWLLVLLGSKGIVRFF</sequence>
<accession>A0A2U1IV62</accession>
<comment type="caution">
    <text evidence="2">The sequence shown here is derived from an EMBL/GenBank/DDBJ whole genome shotgun (WGS) entry which is preliminary data.</text>
</comment>
<evidence type="ECO:0000313" key="2">
    <source>
        <dbReference type="EMBL" id="PVZ96693.1"/>
    </source>
</evidence>
<feature type="region of interest" description="Disordered" evidence="1">
    <location>
        <begin position="1"/>
        <end position="79"/>
    </location>
</feature>
<protein>
    <submittedName>
        <fullName evidence="2">Uncharacterized protein</fullName>
    </submittedName>
</protein>
<evidence type="ECO:0000256" key="1">
    <source>
        <dbReference type="SAM" id="MobiDB-lite"/>
    </source>
</evidence>
<feature type="compositionally biased region" description="Polar residues" evidence="1">
    <location>
        <begin position="40"/>
        <end position="50"/>
    </location>
</feature>
<name>A0A2U1IV62_SMIAN</name>
<organism evidence="2 3">
    <name type="scientific">Smittium angustum</name>
    <dbReference type="NCBI Taxonomy" id="133377"/>
    <lineage>
        <taxon>Eukaryota</taxon>
        <taxon>Fungi</taxon>
        <taxon>Fungi incertae sedis</taxon>
        <taxon>Zoopagomycota</taxon>
        <taxon>Kickxellomycotina</taxon>
        <taxon>Harpellomycetes</taxon>
        <taxon>Harpellales</taxon>
        <taxon>Legeriomycetaceae</taxon>
        <taxon>Smittium</taxon>
    </lineage>
</organism>
<evidence type="ECO:0000313" key="3">
    <source>
        <dbReference type="Proteomes" id="UP000245591"/>
    </source>
</evidence>
<feature type="compositionally biased region" description="Polar residues" evidence="1">
    <location>
        <begin position="1"/>
        <end position="10"/>
    </location>
</feature>
<dbReference type="Proteomes" id="UP000245591">
    <property type="component" value="Unassembled WGS sequence"/>
</dbReference>